<evidence type="ECO:0000256" key="1">
    <source>
        <dbReference type="SAM" id="SignalP"/>
    </source>
</evidence>
<proteinExistence type="predicted"/>
<dbReference type="OrthoDB" id="7923591at2"/>
<feature type="chain" id="PRO_5003010137" evidence="1">
    <location>
        <begin position="28"/>
        <end position="250"/>
    </location>
</feature>
<evidence type="ECO:0000313" key="3">
    <source>
        <dbReference type="Proteomes" id="UP000009102"/>
    </source>
</evidence>
<name>D0L171_HALNC</name>
<dbReference type="Proteomes" id="UP000009102">
    <property type="component" value="Chromosome"/>
</dbReference>
<organism evidence="2 3">
    <name type="scientific">Halothiobacillus neapolitanus (strain ATCC 23641 / DSM 15147 / CIP 104769 / NCIMB 8539 / c2)</name>
    <name type="common">Thiobacillus neapolitanus</name>
    <dbReference type="NCBI Taxonomy" id="555778"/>
    <lineage>
        <taxon>Bacteria</taxon>
        <taxon>Pseudomonadati</taxon>
        <taxon>Pseudomonadota</taxon>
        <taxon>Gammaproteobacteria</taxon>
        <taxon>Chromatiales</taxon>
        <taxon>Halothiobacillaceae</taxon>
        <taxon>Halothiobacillus</taxon>
    </lineage>
</organism>
<reference evidence="2 3" key="1">
    <citation type="submission" date="2009-10" db="EMBL/GenBank/DDBJ databases">
        <title>Complete sequence of Halothiobacillus neapolitanus c2.</title>
        <authorList>
            <consortium name="US DOE Joint Genome Institute"/>
            <person name="Lucas S."/>
            <person name="Copeland A."/>
            <person name="Lapidus A."/>
            <person name="Glavina del Rio T."/>
            <person name="Tice H."/>
            <person name="Bruce D."/>
            <person name="Goodwin L."/>
            <person name="Pitluck S."/>
            <person name="Davenport K."/>
            <person name="Brettin T."/>
            <person name="Detter J.C."/>
            <person name="Han C."/>
            <person name="Tapia R."/>
            <person name="Larimer F."/>
            <person name="Land M."/>
            <person name="Hauser L."/>
            <person name="Kyrpides N."/>
            <person name="Mikhailova N."/>
            <person name="Kerfeld C."/>
            <person name="Cannon G."/>
            <person name="Heinhort S."/>
        </authorList>
    </citation>
    <scope>NUCLEOTIDE SEQUENCE [LARGE SCALE GENOMIC DNA]</scope>
    <source>
        <strain evidence="3">ATCC 23641 / c2</strain>
    </source>
</reference>
<dbReference type="HOGENOM" id="CLU_065326_0_1_6"/>
<dbReference type="eggNOG" id="COG5314">
    <property type="taxonomic scope" value="Bacteria"/>
</dbReference>
<dbReference type="STRING" id="555778.Hneap_1616"/>
<dbReference type="AlphaFoldDB" id="D0L171"/>
<accession>D0L171</accession>
<dbReference type="KEGG" id="hna:Hneap_1616"/>
<dbReference type="RefSeq" id="WP_012824478.1">
    <property type="nucleotide sequence ID" value="NC_013422.1"/>
</dbReference>
<feature type="signal peptide" evidence="1">
    <location>
        <begin position="1"/>
        <end position="27"/>
    </location>
</feature>
<dbReference type="SUPFAM" id="SSF101082">
    <property type="entry name" value="Typo IV secretion system protein TraC"/>
    <property type="match status" value="1"/>
</dbReference>
<keyword evidence="3" id="KW-1185">Reference proteome</keyword>
<dbReference type="NCBIfam" id="TIGR02780">
    <property type="entry name" value="TrbJ_Ti"/>
    <property type="match status" value="1"/>
</dbReference>
<sequence length="250" mass="27094">MNPKPRVIAFAIATATIVALNLSMANASGVVAGATEPTQIMNNIELVASNVKEAEQISNQLTQIANQIQAYQNMVTNTLNIPNQIWQNADGLLQQLVGVINQGQALAFSATNINSLFQQKYPGYTPPQDFAASYQQLNETTLDSIRGALNAANLQSNEFTSEQGALNAIEAQSQTAQGRMQAIQAGNQIAMAQVQQMRKMRALQMAQMQAQAAYMDAQTQQKANDDMITQQTLNFTVTPMDTRSAPQVGQ</sequence>
<protein>
    <submittedName>
        <fullName evidence="2">P-type conjugative transfer protein TrbJ</fullName>
    </submittedName>
</protein>
<dbReference type="InterPro" id="IPR014147">
    <property type="entry name" value="T4SS_TrbJ"/>
</dbReference>
<evidence type="ECO:0000313" key="2">
    <source>
        <dbReference type="EMBL" id="ACX96444.1"/>
    </source>
</evidence>
<dbReference type="EMBL" id="CP001801">
    <property type="protein sequence ID" value="ACX96444.1"/>
    <property type="molecule type" value="Genomic_DNA"/>
</dbReference>
<gene>
    <name evidence="2" type="ordered locus">Hneap_1616</name>
</gene>
<keyword evidence="1" id="KW-0732">Signal</keyword>